<gene>
    <name evidence="2" type="ORF">XA68_11000</name>
</gene>
<feature type="region of interest" description="Disordered" evidence="1">
    <location>
        <begin position="1"/>
        <end position="26"/>
    </location>
</feature>
<sequence length="100" mass="11142">MGHHPTPEVGERTDRADTGFHGPDHDHLAIQQDRAAEQERIVRHTPSLQVRPRLLLDASSSRVCEAPNDMRHLGSTTVQGRVDKDRKCGLLSEGPLRACF</sequence>
<evidence type="ECO:0000313" key="2">
    <source>
        <dbReference type="EMBL" id="PFH62947.1"/>
    </source>
</evidence>
<accession>A0A2A9PQM6</accession>
<evidence type="ECO:0000313" key="3">
    <source>
        <dbReference type="Proteomes" id="UP000037136"/>
    </source>
</evidence>
<protein>
    <submittedName>
        <fullName evidence="2">Uncharacterized protein</fullName>
    </submittedName>
</protein>
<dbReference type="EMBL" id="LAZP02000013">
    <property type="protein sequence ID" value="PFH62947.1"/>
    <property type="molecule type" value="Genomic_DNA"/>
</dbReference>
<name>A0A2A9PQM6_OPHUN</name>
<comment type="caution">
    <text evidence="2">The sequence shown here is derived from an EMBL/GenBank/DDBJ whole genome shotgun (WGS) entry which is preliminary data.</text>
</comment>
<dbReference type="AlphaFoldDB" id="A0A2A9PQM6"/>
<reference evidence="2 3" key="1">
    <citation type="journal article" date="2015" name="BMC Genomics">
        <title>Gene expression during zombie ant biting behavior reflects the complexity underlying fungal parasitic behavioral manipulation.</title>
        <authorList>
            <person name="de Bekker C."/>
            <person name="Ohm R.A."/>
            <person name="Loreto R.G."/>
            <person name="Sebastian A."/>
            <person name="Albert I."/>
            <person name="Merrow M."/>
            <person name="Brachmann A."/>
            <person name="Hughes D.P."/>
        </authorList>
    </citation>
    <scope>NUCLEOTIDE SEQUENCE [LARGE SCALE GENOMIC DNA]</scope>
    <source>
        <strain evidence="2 3">SC16a</strain>
    </source>
</reference>
<reference evidence="2 3" key="2">
    <citation type="journal article" date="2017" name="Sci. Rep.">
        <title>Ant-infecting Ophiocordyceps genomes reveal a high diversity of potential behavioral manipulation genes and a possible major role for enterotoxins.</title>
        <authorList>
            <person name="de Bekker C."/>
            <person name="Ohm R.A."/>
            <person name="Evans H.C."/>
            <person name="Brachmann A."/>
            <person name="Hughes D.P."/>
        </authorList>
    </citation>
    <scope>NUCLEOTIDE SEQUENCE [LARGE SCALE GENOMIC DNA]</scope>
    <source>
        <strain evidence="2 3">SC16a</strain>
    </source>
</reference>
<proteinExistence type="predicted"/>
<organism evidence="2 3">
    <name type="scientific">Ophiocordyceps unilateralis</name>
    <name type="common">Zombie-ant fungus</name>
    <name type="synonym">Torrubia unilateralis</name>
    <dbReference type="NCBI Taxonomy" id="268505"/>
    <lineage>
        <taxon>Eukaryota</taxon>
        <taxon>Fungi</taxon>
        <taxon>Dikarya</taxon>
        <taxon>Ascomycota</taxon>
        <taxon>Pezizomycotina</taxon>
        <taxon>Sordariomycetes</taxon>
        <taxon>Hypocreomycetidae</taxon>
        <taxon>Hypocreales</taxon>
        <taxon>Ophiocordycipitaceae</taxon>
        <taxon>Ophiocordyceps</taxon>
    </lineage>
</organism>
<evidence type="ECO:0000256" key="1">
    <source>
        <dbReference type="SAM" id="MobiDB-lite"/>
    </source>
</evidence>
<keyword evidence="3" id="KW-1185">Reference proteome</keyword>
<dbReference type="Proteomes" id="UP000037136">
    <property type="component" value="Unassembled WGS sequence"/>
</dbReference>